<dbReference type="Gene3D" id="3.30.70.1070">
    <property type="entry name" value="Sporulation related repeat"/>
    <property type="match status" value="1"/>
</dbReference>
<dbReference type="EMBL" id="CZQD01000005">
    <property type="protein sequence ID" value="CUS55673.1"/>
    <property type="molecule type" value="Genomic_DNA"/>
</dbReference>
<dbReference type="NCBIfam" id="TIGR00413">
    <property type="entry name" value="rlpA"/>
    <property type="match status" value="1"/>
</dbReference>
<dbReference type="InterPro" id="IPR034718">
    <property type="entry name" value="RlpA"/>
</dbReference>
<evidence type="ECO:0000313" key="6">
    <source>
        <dbReference type="EMBL" id="CUS55673.1"/>
    </source>
</evidence>
<dbReference type="InterPro" id="IPR036680">
    <property type="entry name" value="SPOR-like_sf"/>
</dbReference>
<dbReference type="GO" id="GO:0009279">
    <property type="term" value="C:cell outer membrane"/>
    <property type="evidence" value="ECO:0007669"/>
    <property type="project" value="TreeGrafter"/>
</dbReference>
<protein>
    <submittedName>
        <fullName evidence="6">Rare lipoprotein A</fullName>
    </submittedName>
</protein>
<keyword evidence="1" id="KW-0732">Signal</keyword>
<proteinExistence type="inferred from homology"/>
<sequence length="423" mass="44489">MRAPSTKITDRLPAFIVATFAAAFVSAPAWADPAPIVFKSQEPSARISTERQNVFIAPSQAQPSPEKAKARVQFSYPGASQKPAPVQFASNSSNSVPRFANPASGTREYASISAPISGTPAPVATQPTSAKPFDPQAAAGRIAAERAQSEVLTESLPKLAGAPEPVAEQGAGAPTATDARRVATSLTPAATHSVQPETVPVFDETGAAIIYGDEFQGLPTANGETFDQSALMAAHPNLPLPSLVQVVNLETNTEIVVRVNDRGPFEDGAMLQVSERAAVELGMTGAGRANVRIRYLGPAPVTAPKPQPILVSDNNETRAPSVTTASAPSPVYAASRSSTQNYEPVSVGNYFVQVGAFSQISNAESLIQSMPTNMSAQIDPARVNGADFFRVRVGPFMNRDAADRINNDLHRYGISNGRVVSQN</sequence>
<organism evidence="6">
    <name type="scientific">hydrothermal vent metagenome</name>
    <dbReference type="NCBI Taxonomy" id="652676"/>
    <lineage>
        <taxon>unclassified sequences</taxon>
        <taxon>metagenomes</taxon>
        <taxon>ecological metagenomes</taxon>
    </lineage>
</organism>
<dbReference type="SUPFAM" id="SSF110997">
    <property type="entry name" value="Sporulation related repeat"/>
    <property type="match status" value="1"/>
</dbReference>
<dbReference type="InterPro" id="IPR012997">
    <property type="entry name" value="RplA"/>
</dbReference>
<dbReference type="GO" id="GO:0016829">
    <property type="term" value="F:lyase activity"/>
    <property type="evidence" value="ECO:0007669"/>
    <property type="project" value="UniProtKB-KW"/>
</dbReference>
<evidence type="ECO:0000256" key="3">
    <source>
        <dbReference type="ARBA" id="ARBA00023316"/>
    </source>
</evidence>
<evidence type="ECO:0000256" key="2">
    <source>
        <dbReference type="ARBA" id="ARBA00023239"/>
    </source>
</evidence>
<dbReference type="CDD" id="cd22268">
    <property type="entry name" value="DPBB_RlpA-like"/>
    <property type="match status" value="1"/>
</dbReference>
<dbReference type="InterPro" id="IPR036908">
    <property type="entry name" value="RlpA-like_sf"/>
</dbReference>
<dbReference type="InterPro" id="IPR009009">
    <property type="entry name" value="RlpA-like_DPBB"/>
</dbReference>
<gene>
    <name evidence="6" type="ORF">MGWOODY_Hyp1038</name>
</gene>
<name>A0A160TX98_9ZZZZ</name>
<dbReference type="GO" id="GO:0042834">
    <property type="term" value="F:peptidoglycan binding"/>
    <property type="evidence" value="ECO:0007669"/>
    <property type="project" value="InterPro"/>
</dbReference>
<evidence type="ECO:0000256" key="4">
    <source>
        <dbReference type="SAM" id="MobiDB-lite"/>
    </source>
</evidence>
<accession>A0A160TX98</accession>
<keyword evidence="2" id="KW-0456">Lyase</keyword>
<dbReference type="AlphaFoldDB" id="A0A160TX98"/>
<evidence type="ECO:0000259" key="5">
    <source>
        <dbReference type="PROSITE" id="PS51724"/>
    </source>
</evidence>
<dbReference type="Pfam" id="PF03330">
    <property type="entry name" value="DPBB_1"/>
    <property type="match status" value="1"/>
</dbReference>
<feature type="domain" description="SPOR" evidence="5">
    <location>
        <begin position="344"/>
        <end position="422"/>
    </location>
</feature>
<dbReference type="PANTHER" id="PTHR34183">
    <property type="entry name" value="ENDOLYTIC PEPTIDOGLYCAN TRANSGLYCOSYLASE RLPA"/>
    <property type="match status" value="1"/>
</dbReference>
<dbReference type="InterPro" id="IPR007730">
    <property type="entry name" value="SPOR-like_dom"/>
</dbReference>
<evidence type="ECO:0000256" key="1">
    <source>
        <dbReference type="ARBA" id="ARBA00022729"/>
    </source>
</evidence>
<reference evidence="6" key="1">
    <citation type="submission" date="2015-10" db="EMBL/GenBank/DDBJ databases">
        <authorList>
            <person name="Gilbert D.G."/>
        </authorList>
    </citation>
    <scope>NUCLEOTIDE SEQUENCE</scope>
</reference>
<keyword evidence="6" id="KW-0449">Lipoprotein</keyword>
<dbReference type="PANTHER" id="PTHR34183:SF1">
    <property type="entry name" value="ENDOLYTIC PEPTIDOGLYCAN TRANSGLYCOSYLASE RLPA"/>
    <property type="match status" value="1"/>
</dbReference>
<dbReference type="Gene3D" id="2.40.40.10">
    <property type="entry name" value="RlpA-like domain"/>
    <property type="match status" value="1"/>
</dbReference>
<feature type="region of interest" description="Disordered" evidence="4">
    <location>
        <begin position="78"/>
        <end position="150"/>
    </location>
</feature>
<dbReference type="GO" id="GO:0071555">
    <property type="term" value="P:cell wall organization"/>
    <property type="evidence" value="ECO:0007669"/>
    <property type="project" value="UniProtKB-KW"/>
</dbReference>
<keyword evidence="3" id="KW-0961">Cell wall biogenesis/degradation</keyword>
<dbReference type="Pfam" id="PF05036">
    <property type="entry name" value="SPOR"/>
    <property type="match status" value="1"/>
</dbReference>
<dbReference type="HAMAP" id="MF_02071">
    <property type="entry name" value="RlpA"/>
    <property type="match status" value="1"/>
</dbReference>
<dbReference type="PROSITE" id="PS51724">
    <property type="entry name" value="SPOR"/>
    <property type="match status" value="1"/>
</dbReference>